<evidence type="ECO:0000313" key="9">
    <source>
        <dbReference type="Proteomes" id="UP000243217"/>
    </source>
</evidence>
<dbReference type="EMBL" id="JNBS01002392">
    <property type="protein sequence ID" value="OQR91735.1"/>
    <property type="molecule type" value="Genomic_DNA"/>
</dbReference>
<dbReference type="PANTHER" id="PTHR11579">
    <property type="entry name" value="PROTEIN-L-ISOASPARTATE O-METHYLTRANSFERASE"/>
    <property type="match status" value="1"/>
</dbReference>
<dbReference type="AlphaFoldDB" id="A0A1V9Z155"/>
<protein>
    <recommendedName>
        <fullName evidence="3">protein-L-isoaspartate(D-aspartate) O-methyltransferase</fullName>
        <ecNumber evidence="3">2.1.1.77</ecNumber>
    </recommendedName>
</protein>
<dbReference type="CDD" id="cd02440">
    <property type="entry name" value="AdoMet_MTases"/>
    <property type="match status" value="1"/>
</dbReference>
<dbReference type="InterPro" id="IPR000682">
    <property type="entry name" value="PCMT"/>
</dbReference>
<sequence length="316" mass="34026">MVMLFRASAVHRVLRRSFSVLNGMSDDLLISMNMGHSIGGTSQRSLVDSLIKAGVLNTPRVQEAFHSLDRGDFLLQAVAPEEAYANRPIKIGTIATISTSQQHAQVIELLESHLQPGNSAIDVGCGSGYLTAVMAHLVGESGSVTGVDIVPSLIELSTKNIAKTKLPKNSIKWETSQGKQILRPGTSFDCIHVGVAVESMEAVDAIAAQLNPNGGLVVALGYAGAEQTLLKVTKSASGELTKRAVMSVLCQPLLDEAPLPLALPETRTEKLQRLQSELEAWKNDFTAKHGHNPTREDMLKDPLSKQLFSEFAALRK</sequence>
<dbReference type="EC" id="2.1.1.77" evidence="3"/>
<reference evidence="8 9" key="1">
    <citation type="journal article" date="2014" name="Genome Biol. Evol.">
        <title>The secreted proteins of Achlya hypogyna and Thraustotheca clavata identify the ancestral oomycete secretome and reveal gene acquisitions by horizontal gene transfer.</title>
        <authorList>
            <person name="Misner I."/>
            <person name="Blouin N."/>
            <person name="Leonard G."/>
            <person name="Richards T.A."/>
            <person name="Lane C.E."/>
        </authorList>
    </citation>
    <scope>NUCLEOTIDE SEQUENCE [LARGE SCALE GENOMIC DNA]</scope>
    <source>
        <strain evidence="8 9">ATCC 34112</strain>
    </source>
</reference>
<keyword evidence="4" id="KW-0963">Cytoplasm</keyword>
<keyword evidence="9" id="KW-1185">Reference proteome</keyword>
<evidence type="ECO:0000256" key="5">
    <source>
        <dbReference type="ARBA" id="ARBA00022603"/>
    </source>
</evidence>
<accession>A0A1V9Z155</accession>
<comment type="similarity">
    <text evidence="2">Belongs to the methyltransferase superfamily. L-isoaspartyl/D-aspartyl protein methyltransferase family.</text>
</comment>
<dbReference type="GO" id="GO:0032259">
    <property type="term" value="P:methylation"/>
    <property type="evidence" value="ECO:0007669"/>
    <property type="project" value="UniProtKB-KW"/>
</dbReference>
<name>A0A1V9Z155_9STRA</name>
<dbReference type="Pfam" id="PF01135">
    <property type="entry name" value="PCMT"/>
    <property type="match status" value="1"/>
</dbReference>
<comment type="subcellular location">
    <subcellularLocation>
        <location evidence="1">Cytoplasm</location>
    </subcellularLocation>
</comment>
<keyword evidence="7" id="KW-0949">S-adenosyl-L-methionine</keyword>
<dbReference type="GO" id="GO:0005737">
    <property type="term" value="C:cytoplasm"/>
    <property type="evidence" value="ECO:0007669"/>
    <property type="project" value="UniProtKB-SubCell"/>
</dbReference>
<dbReference type="InterPro" id="IPR029063">
    <property type="entry name" value="SAM-dependent_MTases_sf"/>
</dbReference>
<keyword evidence="5 8" id="KW-0489">Methyltransferase</keyword>
<dbReference type="PANTHER" id="PTHR11579:SF0">
    <property type="entry name" value="PROTEIN-L-ISOASPARTATE(D-ASPARTATE) O-METHYLTRANSFERASE"/>
    <property type="match status" value="1"/>
</dbReference>
<dbReference type="Proteomes" id="UP000243217">
    <property type="component" value="Unassembled WGS sequence"/>
</dbReference>
<evidence type="ECO:0000256" key="3">
    <source>
        <dbReference type="ARBA" id="ARBA00011890"/>
    </source>
</evidence>
<evidence type="ECO:0000256" key="6">
    <source>
        <dbReference type="ARBA" id="ARBA00022679"/>
    </source>
</evidence>
<evidence type="ECO:0000256" key="7">
    <source>
        <dbReference type="ARBA" id="ARBA00022691"/>
    </source>
</evidence>
<dbReference type="GO" id="GO:0004719">
    <property type="term" value="F:protein-L-isoaspartate (D-aspartate) O-methyltransferase activity"/>
    <property type="evidence" value="ECO:0007669"/>
    <property type="project" value="UniProtKB-EC"/>
</dbReference>
<evidence type="ECO:0000256" key="4">
    <source>
        <dbReference type="ARBA" id="ARBA00022490"/>
    </source>
</evidence>
<keyword evidence="6 8" id="KW-0808">Transferase</keyword>
<dbReference type="Gene3D" id="3.40.50.150">
    <property type="entry name" value="Vaccinia Virus protein VP39"/>
    <property type="match status" value="1"/>
</dbReference>
<evidence type="ECO:0000256" key="1">
    <source>
        <dbReference type="ARBA" id="ARBA00004496"/>
    </source>
</evidence>
<evidence type="ECO:0000313" key="8">
    <source>
        <dbReference type="EMBL" id="OQR91735.1"/>
    </source>
</evidence>
<dbReference type="Gene3D" id="1.10.10.1460">
    <property type="match status" value="1"/>
</dbReference>
<dbReference type="SUPFAM" id="SSF53335">
    <property type="entry name" value="S-adenosyl-L-methionine-dependent methyltransferases"/>
    <property type="match status" value="1"/>
</dbReference>
<evidence type="ECO:0000256" key="2">
    <source>
        <dbReference type="ARBA" id="ARBA00005369"/>
    </source>
</evidence>
<organism evidence="8 9">
    <name type="scientific">Thraustotheca clavata</name>
    <dbReference type="NCBI Taxonomy" id="74557"/>
    <lineage>
        <taxon>Eukaryota</taxon>
        <taxon>Sar</taxon>
        <taxon>Stramenopiles</taxon>
        <taxon>Oomycota</taxon>
        <taxon>Saprolegniomycetes</taxon>
        <taxon>Saprolegniales</taxon>
        <taxon>Achlyaceae</taxon>
        <taxon>Thraustotheca</taxon>
    </lineage>
</organism>
<dbReference type="OrthoDB" id="73890at2759"/>
<comment type="caution">
    <text evidence="8">The sequence shown here is derived from an EMBL/GenBank/DDBJ whole genome shotgun (WGS) entry which is preliminary data.</text>
</comment>
<proteinExistence type="inferred from homology"/>
<gene>
    <name evidence="8" type="ORF">THRCLA_08888</name>
</gene>